<proteinExistence type="predicted"/>
<dbReference type="GeneID" id="125778131"/>
<evidence type="ECO:0000313" key="2">
    <source>
        <dbReference type="Proteomes" id="UP001652620"/>
    </source>
</evidence>
<dbReference type="PANTHER" id="PTHR45786:SF74">
    <property type="entry name" value="ATP-DEPENDENT DNA HELICASE"/>
    <property type="match status" value="1"/>
</dbReference>
<protein>
    <submittedName>
        <fullName evidence="3">Uncharacterized protein LOC125778131 isoform X1</fullName>
    </submittedName>
</protein>
<organism evidence="2 3">
    <name type="scientific">Bactrocera dorsalis</name>
    <name type="common">Oriental fruit fly</name>
    <name type="synonym">Dacus dorsalis</name>
    <dbReference type="NCBI Taxonomy" id="27457"/>
    <lineage>
        <taxon>Eukaryota</taxon>
        <taxon>Metazoa</taxon>
        <taxon>Ecdysozoa</taxon>
        <taxon>Arthropoda</taxon>
        <taxon>Hexapoda</taxon>
        <taxon>Insecta</taxon>
        <taxon>Pterygota</taxon>
        <taxon>Neoptera</taxon>
        <taxon>Endopterygota</taxon>
        <taxon>Diptera</taxon>
        <taxon>Brachycera</taxon>
        <taxon>Muscomorpha</taxon>
        <taxon>Tephritoidea</taxon>
        <taxon>Tephritidae</taxon>
        <taxon>Bactrocera</taxon>
        <taxon>Bactrocera</taxon>
    </lineage>
</organism>
<dbReference type="Proteomes" id="UP001652620">
    <property type="component" value="Chromosome 4"/>
</dbReference>
<accession>A0ABM3JN01</accession>
<dbReference type="Pfam" id="PF14214">
    <property type="entry name" value="Helitron_like_N"/>
    <property type="match status" value="1"/>
</dbReference>
<evidence type="ECO:0000259" key="1">
    <source>
        <dbReference type="Pfam" id="PF14214"/>
    </source>
</evidence>
<reference evidence="3" key="1">
    <citation type="submission" date="2025-08" db="UniProtKB">
        <authorList>
            <consortium name="RefSeq"/>
        </authorList>
    </citation>
    <scope>IDENTIFICATION</scope>
    <source>
        <tissue evidence="3">Adult</tissue>
    </source>
</reference>
<dbReference type="PANTHER" id="PTHR45786">
    <property type="entry name" value="DNA BINDING PROTEIN-LIKE"/>
    <property type="match status" value="1"/>
</dbReference>
<sequence>MEHVGFHHDPDCDYSLHGAIGALDIICTHCNAAKFRGETAGMCCFSGKVKLPALEPPPEPLHSLLTGESPTSKHFLQNIQAYNSCFQMTSFGATKIIRDPFMPTFKVITLHGISSETFDIFILQIQGQIYHRAGSLIPFVDADYQFLQIYFIGNETDQLNQQCKIATGTRREIVLNLQRFLNEHNELIRLFKIALDRMPSDNHRIVFRADKMPMGQHARRFNAPTIDEVAIVIVGEQFESRDIVLHRRNEQLQRVSELHRSYDALQYTILLWRGDDGYHINMRLINPTTGQETPNKLSAMNFYSYRIMIRPQEDNYILKCRKLFHQYLVDMYAKIETERVNFIRFNQAKLRSEEYIHLRDAVMNDANVNSIGRLTILPATYIGSPRHMHEYAQDAMSYVRHYGRPVLFITFTCNPKWNDIKCHLFPGQSTTDRHDLTARVFREKQKAMMDLIVKLCVFGEVRCWMYSIEWQKRGLPHAHILIWLVRKIRPDQIDKAISAEIPDEAIDPQLFDVVTKNMIHGP</sequence>
<dbReference type="InterPro" id="IPR025476">
    <property type="entry name" value="Helitron_helicase-like"/>
</dbReference>
<keyword evidence="2" id="KW-1185">Reference proteome</keyword>
<feature type="domain" description="Helitron helicase-like" evidence="1">
    <location>
        <begin position="302"/>
        <end position="482"/>
    </location>
</feature>
<name>A0ABM3JN01_BACDO</name>
<dbReference type="RefSeq" id="XP_049310613.1">
    <property type="nucleotide sequence ID" value="XM_049454656.1"/>
</dbReference>
<evidence type="ECO:0000313" key="3">
    <source>
        <dbReference type="RefSeq" id="XP_049310613.1"/>
    </source>
</evidence>
<gene>
    <name evidence="3" type="primary">LOC125778131</name>
</gene>